<dbReference type="AlphaFoldDB" id="A0A399E6H9"/>
<proteinExistence type="predicted"/>
<keyword evidence="6" id="KW-0560">Oxidoreductase</keyword>
<dbReference type="InterPro" id="IPR017941">
    <property type="entry name" value="Rieske_2Fe-2S"/>
</dbReference>
<dbReference type="Gene3D" id="2.102.10.10">
    <property type="entry name" value="Rieske [2Fe-2S] iron-sulphur domain"/>
    <property type="match status" value="1"/>
</dbReference>
<keyword evidence="2" id="KW-0479">Metal-binding</keyword>
<dbReference type="OrthoDB" id="25106at2"/>
<dbReference type="SUPFAM" id="SSF50022">
    <property type="entry name" value="ISP domain"/>
    <property type="match status" value="1"/>
</dbReference>
<organism evidence="6 7">
    <name type="scientific">Meiothermus taiwanensis</name>
    <dbReference type="NCBI Taxonomy" id="172827"/>
    <lineage>
        <taxon>Bacteria</taxon>
        <taxon>Thermotogati</taxon>
        <taxon>Deinococcota</taxon>
        <taxon>Deinococci</taxon>
        <taxon>Thermales</taxon>
        <taxon>Thermaceae</taxon>
        <taxon>Meiothermus</taxon>
    </lineage>
</organism>
<evidence type="ECO:0000259" key="5">
    <source>
        <dbReference type="PROSITE" id="PS51296"/>
    </source>
</evidence>
<reference evidence="6 7" key="1">
    <citation type="submission" date="2018-08" db="EMBL/GenBank/DDBJ databases">
        <title>Meiothermus cateniformans JCM 15151 genome sequencing project.</title>
        <authorList>
            <person name="Da Costa M.S."/>
            <person name="Albuquerque L."/>
            <person name="Raposo P."/>
            <person name="Froufe H.J.C."/>
            <person name="Barroso C.S."/>
            <person name="Egas C."/>
        </authorList>
    </citation>
    <scope>NUCLEOTIDE SEQUENCE [LARGE SCALE GENOMIC DNA]</scope>
    <source>
        <strain evidence="6 7">JCM 15151</strain>
    </source>
</reference>
<keyword evidence="3" id="KW-0408">Iron</keyword>
<evidence type="ECO:0000256" key="4">
    <source>
        <dbReference type="ARBA" id="ARBA00023014"/>
    </source>
</evidence>
<evidence type="ECO:0000313" key="7">
    <source>
        <dbReference type="Proteomes" id="UP000266089"/>
    </source>
</evidence>
<dbReference type="GO" id="GO:0046872">
    <property type="term" value="F:metal ion binding"/>
    <property type="evidence" value="ECO:0007669"/>
    <property type="project" value="UniProtKB-KW"/>
</dbReference>
<keyword evidence="4" id="KW-0411">Iron-sulfur</keyword>
<name>A0A399E6H9_9DEIN</name>
<comment type="caution">
    <text evidence="6">The sequence shown here is derived from an EMBL/GenBank/DDBJ whole genome shotgun (WGS) entry which is preliminary data.</text>
</comment>
<evidence type="ECO:0000313" key="6">
    <source>
        <dbReference type="EMBL" id="RIH80075.1"/>
    </source>
</evidence>
<sequence>MDRRNFLDLLAKGTSLGLLLKLSPLGMLEFVRAQSSATSFQKALLVDKAGNPFKLSTLKPHEPFVFAYPFAATPNILVNVDAELSPVDVKMPDGKNYRWPGGVGKGRSIVAYTSICPHGYSYAAPNLGAMGYYKPEGNRGPRMVCCAHLSSFDVTRGGEVKGGPAPHALAAVVLEYDAAKDEAYAVGFLGNPQFDGFFRAQSQALRDLFRTTARAREEVSKATVIPYAEHTRVPTTCPVLG</sequence>
<dbReference type="Proteomes" id="UP000266089">
    <property type="component" value="Unassembled WGS sequence"/>
</dbReference>
<dbReference type="GO" id="GO:0051537">
    <property type="term" value="F:2 iron, 2 sulfur cluster binding"/>
    <property type="evidence" value="ECO:0007669"/>
    <property type="project" value="UniProtKB-KW"/>
</dbReference>
<dbReference type="RefSeq" id="WP_027886572.1">
    <property type="nucleotide sequence ID" value="NZ_JBHSXZ010000016.1"/>
</dbReference>
<dbReference type="PROSITE" id="PS51296">
    <property type="entry name" value="RIESKE"/>
    <property type="match status" value="1"/>
</dbReference>
<feature type="domain" description="Rieske" evidence="5">
    <location>
        <begin position="76"/>
        <end position="183"/>
    </location>
</feature>
<keyword evidence="1" id="KW-0001">2Fe-2S</keyword>
<protein>
    <submittedName>
        <fullName evidence="6">Arsenite oxidase subunit AioB</fullName>
        <ecNumber evidence="6">1.20.9.1</ecNumber>
    </submittedName>
</protein>
<evidence type="ECO:0000256" key="1">
    <source>
        <dbReference type="ARBA" id="ARBA00022714"/>
    </source>
</evidence>
<gene>
    <name evidence="6" type="primary">aioB_1</name>
    <name evidence="6" type="ORF">Mcate_00046</name>
</gene>
<dbReference type="InterPro" id="IPR036922">
    <property type="entry name" value="Rieske_2Fe-2S_sf"/>
</dbReference>
<dbReference type="EC" id="1.20.9.1" evidence="6"/>
<dbReference type="EMBL" id="QWKX01000001">
    <property type="protein sequence ID" value="RIH80075.1"/>
    <property type="molecule type" value="Genomic_DNA"/>
</dbReference>
<evidence type="ECO:0000256" key="2">
    <source>
        <dbReference type="ARBA" id="ARBA00022723"/>
    </source>
</evidence>
<dbReference type="GO" id="GO:0050611">
    <property type="term" value="F:arsenate reductase (azurin) activity"/>
    <property type="evidence" value="ECO:0007669"/>
    <property type="project" value="UniProtKB-EC"/>
</dbReference>
<accession>A0A399E6H9</accession>
<evidence type="ECO:0000256" key="3">
    <source>
        <dbReference type="ARBA" id="ARBA00023004"/>
    </source>
</evidence>